<comment type="caution">
    <text evidence="2">The sequence shown here is derived from an EMBL/GenBank/DDBJ whole genome shotgun (WGS) entry which is preliminary data.</text>
</comment>
<evidence type="ECO:0000256" key="1">
    <source>
        <dbReference type="SAM" id="MobiDB-lite"/>
    </source>
</evidence>
<accession>A0A395MRT4</accession>
<gene>
    <name evidence="2" type="ORF">FIE12Z_5253</name>
</gene>
<reference evidence="2 3" key="1">
    <citation type="journal article" date="2018" name="PLoS Pathog.">
        <title>Evolution of structural diversity of trichothecenes, a family of toxins produced by plant pathogenic and entomopathogenic fungi.</title>
        <authorList>
            <person name="Proctor R.H."/>
            <person name="McCormick S.P."/>
            <person name="Kim H.S."/>
            <person name="Cardoza R.E."/>
            <person name="Stanley A.M."/>
            <person name="Lindo L."/>
            <person name="Kelly A."/>
            <person name="Brown D.W."/>
            <person name="Lee T."/>
            <person name="Vaughan M.M."/>
            <person name="Alexander N.J."/>
            <person name="Busman M."/>
            <person name="Gutierrez S."/>
        </authorList>
    </citation>
    <scope>NUCLEOTIDE SEQUENCE [LARGE SCALE GENOMIC DNA]</scope>
    <source>
        <strain evidence="2 3">NRRL 13405</strain>
    </source>
</reference>
<dbReference type="Proteomes" id="UP000265631">
    <property type="component" value="Unassembled WGS sequence"/>
</dbReference>
<dbReference type="AlphaFoldDB" id="A0A395MRT4"/>
<sequence length="422" mass="47315">MEFSDVRRVYDFERNGEAAANRLANYPPLWEGIQWSTGIDCLIVVIRHIYCNGMMSPDLTKDLKWFAESEALNPILGHAWHMFGKEDAEVAKATEDREKVHEVLLSLSILPSASFKDICDSSLMNETFWSQEMFRLSHPPVDATTGDAIQLSADEIAELSKLEFKPGAPGDCIQNVVDKAFGQGEWKGRQIFTVPHQPCVFRVLYRADNNLCDSVSIKQLKTLKLPVWAQVEGEECACFQEIDRVDYFLMAIVRLGAEGDRPDFVRTYSPYGQNFACAYRPRLFMANDWSISDAPQDYMLFYGYRPVDVGNIDVTDFPEVTEGREHGGTLDLIDSDMEEAKAKLQAGEAIKITTLPVNDIPPPPSEPRPSDVLDDRLERGKAPPEREPEDVDMTIAPPSASMRSSTGQDSDAMDVDDEKASV</sequence>
<evidence type="ECO:0000313" key="2">
    <source>
        <dbReference type="EMBL" id="RFN50490.1"/>
    </source>
</evidence>
<feature type="compositionally biased region" description="Basic and acidic residues" evidence="1">
    <location>
        <begin position="368"/>
        <end position="386"/>
    </location>
</feature>
<evidence type="ECO:0000313" key="3">
    <source>
        <dbReference type="Proteomes" id="UP000265631"/>
    </source>
</evidence>
<dbReference type="EMBL" id="PXXK01000136">
    <property type="protein sequence ID" value="RFN50490.1"/>
    <property type="molecule type" value="Genomic_DNA"/>
</dbReference>
<feature type="region of interest" description="Disordered" evidence="1">
    <location>
        <begin position="354"/>
        <end position="422"/>
    </location>
</feature>
<proteinExistence type="predicted"/>
<dbReference type="STRING" id="2594813.A0A395MRT4"/>
<name>A0A395MRT4_9HYPO</name>
<keyword evidence="3" id="KW-1185">Reference proteome</keyword>
<organism evidence="2 3">
    <name type="scientific">Fusarium flagelliforme</name>
    <dbReference type="NCBI Taxonomy" id="2675880"/>
    <lineage>
        <taxon>Eukaryota</taxon>
        <taxon>Fungi</taxon>
        <taxon>Dikarya</taxon>
        <taxon>Ascomycota</taxon>
        <taxon>Pezizomycotina</taxon>
        <taxon>Sordariomycetes</taxon>
        <taxon>Hypocreomycetidae</taxon>
        <taxon>Hypocreales</taxon>
        <taxon>Nectriaceae</taxon>
        <taxon>Fusarium</taxon>
        <taxon>Fusarium incarnatum-equiseti species complex</taxon>
    </lineage>
</organism>
<feature type="compositionally biased region" description="Acidic residues" evidence="1">
    <location>
        <begin position="411"/>
        <end position="422"/>
    </location>
</feature>
<protein>
    <submittedName>
        <fullName evidence="2">Uncharacterized protein</fullName>
    </submittedName>
</protein>